<name>X1PM42_9ZZZZ</name>
<proteinExistence type="predicted"/>
<reference evidence="1" key="1">
    <citation type="journal article" date="2014" name="Front. Microbiol.">
        <title>High frequency of phylogenetically diverse reductive dehalogenase-homologous genes in deep subseafloor sedimentary metagenomes.</title>
        <authorList>
            <person name="Kawai M."/>
            <person name="Futagami T."/>
            <person name="Toyoda A."/>
            <person name="Takaki Y."/>
            <person name="Nishi S."/>
            <person name="Hori S."/>
            <person name="Arai W."/>
            <person name="Tsubouchi T."/>
            <person name="Morono Y."/>
            <person name="Uchiyama I."/>
            <person name="Ito T."/>
            <person name="Fujiyama A."/>
            <person name="Inagaki F."/>
            <person name="Takami H."/>
        </authorList>
    </citation>
    <scope>NUCLEOTIDE SEQUENCE</scope>
    <source>
        <strain evidence="1">Expedition CK06-06</strain>
    </source>
</reference>
<sequence length="56" mass="6402">MKITTELPDKVLIEFTDIELDFMREEAQASSVSIEEMLHNLFGAFFIGGYKFITGK</sequence>
<organism evidence="1">
    <name type="scientific">marine sediment metagenome</name>
    <dbReference type="NCBI Taxonomy" id="412755"/>
    <lineage>
        <taxon>unclassified sequences</taxon>
        <taxon>metagenomes</taxon>
        <taxon>ecological metagenomes</taxon>
    </lineage>
</organism>
<accession>X1PM42</accession>
<protein>
    <submittedName>
        <fullName evidence="1">Uncharacterized protein</fullName>
    </submittedName>
</protein>
<comment type="caution">
    <text evidence="1">The sequence shown here is derived from an EMBL/GenBank/DDBJ whole genome shotgun (WGS) entry which is preliminary data.</text>
</comment>
<evidence type="ECO:0000313" key="1">
    <source>
        <dbReference type="EMBL" id="GAI57337.1"/>
    </source>
</evidence>
<dbReference type="AlphaFoldDB" id="X1PM42"/>
<gene>
    <name evidence="1" type="ORF">S06H3_55352</name>
</gene>
<dbReference type="EMBL" id="BARV01035474">
    <property type="protein sequence ID" value="GAI57337.1"/>
    <property type="molecule type" value="Genomic_DNA"/>
</dbReference>